<evidence type="ECO:0000259" key="2">
    <source>
        <dbReference type="SMART" id="SM00939"/>
    </source>
</evidence>
<dbReference type="Pfam" id="PF02129">
    <property type="entry name" value="Peptidase_S15"/>
    <property type="match status" value="1"/>
</dbReference>
<dbReference type="PANTHER" id="PTHR43056">
    <property type="entry name" value="PEPTIDASE S9 PROLYL OLIGOPEPTIDASE"/>
    <property type="match status" value="1"/>
</dbReference>
<dbReference type="InterPro" id="IPR008979">
    <property type="entry name" value="Galactose-bd-like_sf"/>
</dbReference>
<dbReference type="SUPFAM" id="SSF49785">
    <property type="entry name" value="Galactose-binding domain-like"/>
    <property type="match status" value="1"/>
</dbReference>
<dbReference type="Gene3D" id="1.10.3020.20">
    <property type="match status" value="1"/>
</dbReference>
<dbReference type="Gene3D" id="3.40.50.1820">
    <property type="entry name" value="alpha/beta hydrolase"/>
    <property type="match status" value="1"/>
</dbReference>
<gene>
    <name evidence="3" type="ORF">A0O28_0016450</name>
</gene>
<dbReference type="InterPro" id="IPR013736">
    <property type="entry name" value="Xaa-Pro_dipept_C"/>
</dbReference>
<evidence type="ECO:0000313" key="3">
    <source>
        <dbReference type="EMBL" id="OPB38539.1"/>
    </source>
</evidence>
<organism evidence="3 4">
    <name type="scientific">Trichoderma guizhouense</name>
    <dbReference type="NCBI Taxonomy" id="1491466"/>
    <lineage>
        <taxon>Eukaryota</taxon>
        <taxon>Fungi</taxon>
        <taxon>Dikarya</taxon>
        <taxon>Ascomycota</taxon>
        <taxon>Pezizomycotina</taxon>
        <taxon>Sordariomycetes</taxon>
        <taxon>Hypocreomycetidae</taxon>
        <taxon>Hypocreales</taxon>
        <taxon>Hypocreaceae</taxon>
        <taxon>Trichoderma</taxon>
    </lineage>
</organism>
<dbReference type="SUPFAM" id="SSF53474">
    <property type="entry name" value="alpha/beta-Hydrolases"/>
    <property type="match status" value="1"/>
</dbReference>
<accession>A0A1T3CBW8</accession>
<dbReference type="AlphaFoldDB" id="A0A1T3CBW8"/>
<dbReference type="Pfam" id="PF08530">
    <property type="entry name" value="PepX_C"/>
    <property type="match status" value="1"/>
</dbReference>
<dbReference type="InterPro" id="IPR050585">
    <property type="entry name" value="Xaa-Pro_dipeptidyl-ppase/CocE"/>
</dbReference>
<dbReference type="InterPro" id="IPR000383">
    <property type="entry name" value="Xaa-Pro-like_dom"/>
</dbReference>
<evidence type="ECO:0000256" key="1">
    <source>
        <dbReference type="ARBA" id="ARBA00022801"/>
    </source>
</evidence>
<keyword evidence="4" id="KW-1185">Reference proteome</keyword>
<evidence type="ECO:0000313" key="4">
    <source>
        <dbReference type="Proteomes" id="UP000191004"/>
    </source>
</evidence>
<feature type="domain" description="Xaa-Pro dipeptidyl-peptidase C-terminal" evidence="2">
    <location>
        <begin position="458"/>
        <end position="705"/>
    </location>
</feature>
<dbReference type="EMBL" id="LVVK01000020">
    <property type="protein sequence ID" value="OPB38539.1"/>
    <property type="molecule type" value="Genomic_DNA"/>
</dbReference>
<dbReference type="InterPro" id="IPR029058">
    <property type="entry name" value="AB_hydrolase_fold"/>
</dbReference>
<reference evidence="3 4" key="1">
    <citation type="submission" date="2016-04" db="EMBL/GenBank/DDBJ databases">
        <title>Multiple horizontal gene transfer events from other fungi enriched the ability of the initially mycotrophic fungus Trichoderma (Ascomycota) to feed on dead plant biomass.</title>
        <authorList>
            <person name="Atanasova L."/>
            <person name="Chenthamara K."/>
            <person name="Zhang J."/>
            <person name="Grujic M."/>
            <person name="Henrissat B."/>
            <person name="Kuo A."/>
            <person name="Aertz A."/>
            <person name="Salamov A."/>
            <person name="Lipzen A."/>
            <person name="Labutti K."/>
            <person name="Barry K."/>
            <person name="Miao Y."/>
            <person name="Rahimi M.J."/>
            <person name="Shen Q."/>
            <person name="Grigoriev I.V."/>
            <person name="Kubicek C.P."/>
            <person name="Druzhinina I.S."/>
        </authorList>
    </citation>
    <scope>NUCLEOTIDE SEQUENCE [LARGE SCALE GENOMIC DNA]</scope>
    <source>
        <strain evidence="3 4">NJAU 4742</strain>
    </source>
</reference>
<dbReference type="GO" id="GO:0008239">
    <property type="term" value="F:dipeptidyl-peptidase activity"/>
    <property type="evidence" value="ECO:0007669"/>
    <property type="project" value="InterPro"/>
</dbReference>
<dbReference type="PANTHER" id="PTHR43056:SF10">
    <property type="entry name" value="COCE_NOND FAMILY, PUTATIVE (AFU_ORTHOLOGUE AFUA_7G00600)-RELATED"/>
    <property type="match status" value="1"/>
</dbReference>
<keyword evidence="1" id="KW-0378">Hydrolase</keyword>
<name>A0A1T3CBW8_9HYPO</name>
<dbReference type="Gene3D" id="2.60.120.260">
    <property type="entry name" value="Galactose-binding domain-like"/>
    <property type="match status" value="1"/>
</dbReference>
<sequence>MAELQSKLPELLSGRFDDGPLVGLGYRTASQQGVTNEQGHFFYQDGEIVSFSIGNLSIGSALGSSLTLANLRDSATELGNPDLTLPETVNRARFVQSLAVETDLRNGVSIDDTIRDIVTRHAAGISFTSDIDTFEQTPAVRGVFSELGSRFRGVEEARNHLRRAQTGIKALRDVRVPTRDNSYLLADVFHPIDAGRYPVLLRLGIYGRAFRIGAISNDEDREISEKREDSWFQGDRDNLHPYWRWSENAASASPSVWVPRGYVVVLVDGRGVGNVPGILSPYSKQEARDYYDAIEWAAKQPWSDGNVGLYGASYNATTQWHVAALHPPSLKAMAPISADGDIRDLAYPGGIFLEGYRRWWWNELVLPVKLPNTEVEDYVGGLRSHPWDDEYYYGNGALSADFPSIDIPVLTAVSMTNTIHPRSGFEAFSTLSSRVKRLMVMDAVYSGNMYKDFQPDLEAFFDQYLKGEKLVEEPPIVRMVLRTGDGGWQWRTASTWPVPKTEYRELFLGATSAGVGHISTRAPSQEGVAEYSADVEDGNNAMPMAVFESAPLEEDLELVGHFRATLWVSSTTSDADVFVALRAMDGGREVPYRTYETGSTAPLTWGCLKVSRRATNPQRSTVERPWHTHQREDAQPLVPGEVVKIDVEIMPATGRVLKGHRLHVEISPVEGPGCPPGWEREYDASYHAGATNRILTGPSFPSSITIPVVPREDL</sequence>
<protein>
    <recommendedName>
        <fullName evidence="2">Xaa-Pro dipeptidyl-peptidase C-terminal domain-containing protein</fullName>
    </recommendedName>
</protein>
<dbReference type="SMART" id="SM00939">
    <property type="entry name" value="PepX_C"/>
    <property type="match status" value="1"/>
</dbReference>
<dbReference type="Proteomes" id="UP000191004">
    <property type="component" value="Unassembled WGS sequence"/>
</dbReference>
<proteinExistence type="predicted"/>
<dbReference type="NCBIfam" id="TIGR00976">
    <property type="entry name" value="CocE_NonD"/>
    <property type="match status" value="1"/>
</dbReference>
<dbReference type="InterPro" id="IPR005674">
    <property type="entry name" value="CocE/Ser_esterase"/>
</dbReference>
<comment type="caution">
    <text evidence="3">The sequence shown here is derived from an EMBL/GenBank/DDBJ whole genome shotgun (WGS) entry which is preliminary data.</text>
</comment>